<accession>A0A024TGT3</accession>
<evidence type="ECO:0000313" key="1">
    <source>
        <dbReference type="EMBL" id="ETV92791.1"/>
    </source>
</evidence>
<protein>
    <submittedName>
        <fullName evidence="1">Uncharacterized protein</fullName>
    </submittedName>
</protein>
<dbReference type="VEuPathDB" id="FungiDB:H310_13011"/>
<proteinExistence type="predicted"/>
<organism evidence="1">
    <name type="scientific">Aphanomyces invadans</name>
    <dbReference type="NCBI Taxonomy" id="157072"/>
    <lineage>
        <taxon>Eukaryota</taxon>
        <taxon>Sar</taxon>
        <taxon>Stramenopiles</taxon>
        <taxon>Oomycota</taxon>
        <taxon>Saprolegniomycetes</taxon>
        <taxon>Saprolegniales</taxon>
        <taxon>Verrucalvaceae</taxon>
        <taxon>Aphanomyces</taxon>
    </lineage>
</organism>
<dbReference type="RefSeq" id="XP_008878561.1">
    <property type="nucleotide sequence ID" value="XM_008880339.1"/>
</dbReference>
<dbReference type="eggNOG" id="ENOG502T07F">
    <property type="taxonomic scope" value="Eukaryota"/>
</dbReference>
<dbReference type="STRING" id="157072.A0A024TGT3"/>
<name>A0A024TGT3_9STRA</name>
<sequence>MSDISDSDAVPHGMAVITLVKPPKLTSFSPEFLVEWTKKWEKFKPTDEFVLKKMDEILAKPLNNAIPDAENVLSTLTWDLDEKDVSMRVVRFLGGARRLLKENALLGDLEGNSRRKMIIYILISKVKPGVLRESLRQKVERILDENPTFGLTDLSMELMELALENRRAFDAAKRNA</sequence>
<dbReference type="OrthoDB" id="120736at2759"/>
<gene>
    <name evidence="1" type="ORF">H310_13011</name>
</gene>
<dbReference type="GeneID" id="20090061"/>
<dbReference type="AlphaFoldDB" id="A0A024TGT3"/>
<dbReference type="EMBL" id="KI913997">
    <property type="protein sequence ID" value="ETV92791.1"/>
    <property type="molecule type" value="Genomic_DNA"/>
</dbReference>
<reference evidence="1" key="1">
    <citation type="submission" date="2013-12" db="EMBL/GenBank/DDBJ databases">
        <title>The Genome Sequence of Aphanomyces invadans NJM9701.</title>
        <authorList>
            <consortium name="The Broad Institute Genomics Platform"/>
            <person name="Russ C."/>
            <person name="Tyler B."/>
            <person name="van West P."/>
            <person name="Dieguez-Uribeondo J."/>
            <person name="Young S.K."/>
            <person name="Zeng Q."/>
            <person name="Gargeya S."/>
            <person name="Fitzgerald M."/>
            <person name="Abouelleil A."/>
            <person name="Alvarado L."/>
            <person name="Chapman S.B."/>
            <person name="Gainer-Dewar J."/>
            <person name="Goldberg J."/>
            <person name="Griggs A."/>
            <person name="Gujja S."/>
            <person name="Hansen M."/>
            <person name="Howarth C."/>
            <person name="Imamovic A."/>
            <person name="Ireland A."/>
            <person name="Larimer J."/>
            <person name="McCowan C."/>
            <person name="Murphy C."/>
            <person name="Pearson M."/>
            <person name="Poon T.W."/>
            <person name="Priest M."/>
            <person name="Roberts A."/>
            <person name="Saif S."/>
            <person name="Shea T."/>
            <person name="Sykes S."/>
            <person name="Wortman J."/>
            <person name="Nusbaum C."/>
            <person name="Birren B."/>
        </authorList>
    </citation>
    <scope>NUCLEOTIDE SEQUENCE [LARGE SCALE GENOMIC DNA]</scope>
    <source>
        <strain evidence="1">NJM9701</strain>
    </source>
</reference>